<feature type="region of interest" description="Disordered" evidence="6">
    <location>
        <begin position="388"/>
        <end position="409"/>
    </location>
</feature>
<evidence type="ECO:0000313" key="9">
    <source>
        <dbReference type="EMBL" id="RZB57063.1"/>
    </source>
</evidence>
<keyword evidence="5" id="KW-0175">Coiled coil</keyword>
<dbReference type="AlphaFoldDB" id="A0A445G791"/>
<name>A0A445G791_GLYSO</name>
<comment type="caution">
    <text evidence="9">The sequence shown here is derived from an EMBL/GenBank/DDBJ whole genome shotgun (WGS) entry which is preliminary data.</text>
</comment>
<keyword evidence="3 7" id="KW-1133">Transmembrane helix</keyword>
<protein>
    <submittedName>
        <fullName evidence="9">Transmembrane protein 184-like</fullName>
    </submittedName>
</protein>
<accession>A0A445G791</accession>
<feature type="transmembrane region" description="Helical" evidence="7">
    <location>
        <begin position="135"/>
        <end position="152"/>
    </location>
</feature>
<dbReference type="SMART" id="SM01417">
    <property type="entry name" value="Solute_trans_a"/>
    <property type="match status" value="1"/>
</dbReference>
<gene>
    <name evidence="9" type="ORF">D0Y65_045946</name>
</gene>
<organism evidence="9 10">
    <name type="scientific">Glycine soja</name>
    <name type="common">Wild soybean</name>
    <dbReference type="NCBI Taxonomy" id="3848"/>
    <lineage>
        <taxon>Eukaryota</taxon>
        <taxon>Viridiplantae</taxon>
        <taxon>Streptophyta</taxon>
        <taxon>Embryophyta</taxon>
        <taxon>Tracheophyta</taxon>
        <taxon>Spermatophyta</taxon>
        <taxon>Magnoliopsida</taxon>
        <taxon>eudicotyledons</taxon>
        <taxon>Gunneridae</taxon>
        <taxon>Pentapetalae</taxon>
        <taxon>rosids</taxon>
        <taxon>fabids</taxon>
        <taxon>Fabales</taxon>
        <taxon>Fabaceae</taxon>
        <taxon>Papilionoideae</taxon>
        <taxon>50 kb inversion clade</taxon>
        <taxon>NPAAA clade</taxon>
        <taxon>indigoferoid/millettioid clade</taxon>
        <taxon>Phaseoleae</taxon>
        <taxon>Glycine</taxon>
        <taxon>Glycine subgen. Soja</taxon>
    </lineage>
</organism>
<dbReference type="PANTHER" id="PTHR46248:SF6">
    <property type="entry name" value="OS03G0859900 PROTEIN"/>
    <property type="match status" value="1"/>
</dbReference>
<evidence type="ECO:0000256" key="6">
    <source>
        <dbReference type="SAM" id="MobiDB-lite"/>
    </source>
</evidence>
<feature type="transmembrane region" description="Helical" evidence="7">
    <location>
        <begin position="202"/>
        <end position="226"/>
    </location>
</feature>
<evidence type="ECO:0000256" key="5">
    <source>
        <dbReference type="SAM" id="Coils"/>
    </source>
</evidence>
<dbReference type="EMBL" id="QZWG01000017">
    <property type="protein sequence ID" value="RZB57063.1"/>
    <property type="molecule type" value="Genomic_DNA"/>
</dbReference>
<keyword evidence="2 7" id="KW-0812">Transmembrane</keyword>
<dbReference type="Pfam" id="PF04784">
    <property type="entry name" value="DUF547"/>
    <property type="match status" value="1"/>
</dbReference>
<sequence length="539" mass="62609">MNLKLKSFEKWDAPEENGREGRRGRLEFFSEKENQETQQPHPGEGNTPEKNPHCVTVVLPEKDAGGVNFFCRCGVVRKEARRGRATQSGEDHEVVTSLYFPPFHFYLGKLLQKIGSRWAEKKHDEPVESRRLRSFSFRAFTFELLSIFLWFFVNQPRTVRLNHHSLKLLKYWTWQFVVVRPVCSVLMIALQLCGLYPTWLSWAFTIVLYISVSFALYSLVVFYHVFAKELAPHKPLAKFLCIKGIVFFCFWQRGSYNALGVHAKDIRQEKTKQNFEMAQESIRQMRELLGELVMVEGEIARLKSQISQLQDGLKREQEVTMESKPKTIFQERMAFETKALHFISKAIKGDYNLNDFSYNDKAGFFKTSVEQKESKFQDVKFQEKLPRKNGIVKPPSPMRDPRHPSPKLRERNPEIYLDLPTRSLWIHFCIFTSSSMDPKFISSPSSIPLLRKLRILMSNLQTVDLKSLTNQQKLAFWINVYNACIMHGFIQYGVPSTPEKLLALMNKIYSKMIGNVMIDARSTGKYYHYVPAPVMGTGP</sequence>
<dbReference type="InterPro" id="IPR005178">
    <property type="entry name" value="Ostalpha/TMEM184C"/>
</dbReference>
<keyword evidence="10" id="KW-1185">Reference proteome</keyword>
<dbReference type="GO" id="GO:0016020">
    <property type="term" value="C:membrane"/>
    <property type="evidence" value="ECO:0007669"/>
    <property type="project" value="UniProtKB-SubCell"/>
</dbReference>
<keyword evidence="4 7" id="KW-0472">Membrane</keyword>
<feature type="domain" description="DUF547" evidence="8">
    <location>
        <begin position="466"/>
        <end position="515"/>
    </location>
</feature>
<evidence type="ECO:0000259" key="8">
    <source>
        <dbReference type="Pfam" id="PF04784"/>
    </source>
</evidence>
<comment type="subcellular location">
    <subcellularLocation>
        <location evidence="1">Membrane</location>
        <topology evidence="1">Multi-pass membrane protein</topology>
    </subcellularLocation>
</comment>
<feature type="coiled-coil region" evidence="5">
    <location>
        <begin position="285"/>
        <end position="319"/>
    </location>
</feature>
<evidence type="ECO:0000256" key="1">
    <source>
        <dbReference type="ARBA" id="ARBA00004141"/>
    </source>
</evidence>
<reference evidence="9 10" key="1">
    <citation type="submission" date="2018-09" db="EMBL/GenBank/DDBJ databases">
        <title>A high-quality reference genome of wild soybean provides a powerful tool to mine soybean genomes.</title>
        <authorList>
            <person name="Xie M."/>
            <person name="Chung C.Y.L."/>
            <person name="Li M.-W."/>
            <person name="Wong F.-L."/>
            <person name="Chan T.-F."/>
            <person name="Lam H.-M."/>
        </authorList>
    </citation>
    <scope>NUCLEOTIDE SEQUENCE [LARGE SCALE GENOMIC DNA]</scope>
    <source>
        <strain evidence="10">cv. W05</strain>
        <tissue evidence="9">Hypocotyl of etiolated seedlings</tissue>
    </source>
</reference>
<proteinExistence type="predicted"/>
<dbReference type="Proteomes" id="UP000289340">
    <property type="component" value="Chromosome 17"/>
</dbReference>
<feature type="region of interest" description="Disordered" evidence="6">
    <location>
        <begin position="1"/>
        <end position="52"/>
    </location>
</feature>
<feature type="transmembrane region" description="Helical" evidence="7">
    <location>
        <begin position="172"/>
        <end position="190"/>
    </location>
</feature>
<dbReference type="PANTHER" id="PTHR46248">
    <property type="entry name" value="EXPRESSED PROTEIN"/>
    <property type="match status" value="1"/>
</dbReference>
<evidence type="ECO:0000313" key="10">
    <source>
        <dbReference type="Proteomes" id="UP000289340"/>
    </source>
</evidence>
<feature type="compositionally biased region" description="Basic and acidic residues" evidence="6">
    <location>
        <begin position="399"/>
        <end position="409"/>
    </location>
</feature>
<dbReference type="Pfam" id="PF03619">
    <property type="entry name" value="Solute_trans_a"/>
    <property type="match status" value="1"/>
</dbReference>
<evidence type="ECO:0000256" key="2">
    <source>
        <dbReference type="ARBA" id="ARBA00022692"/>
    </source>
</evidence>
<evidence type="ECO:0000256" key="3">
    <source>
        <dbReference type="ARBA" id="ARBA00022989"/>
    </source>
</evidence>
<dbReference type="InterPro" id="IPR006869">
    <property type="entry name" value="DUF547"/>
</dbReference>
<feature type="compositionally biased region" description="Basic and acidic residues" evidence="6">
    <location>
        <begin position="1"/>
        <end position="35"/>
    </location>
</feature>
<evidence type="ECO:0000256" key="4">
    <source>
        <dbReference type="ARBA" id="ARBA00023136"/>
    </source>
</evidence>
<evidence type="ECO:0000256" key="7">
    <source>
        <dbReference type="SAM" id="Phobius"/>
    </source>
</evidence>